<dbReference type="Proteomes" id="UP000294911">
    <property type="component" value="Unassembled WGS sequence"/>
</dbReference>
<dbReference type="PROSITE" id="PS01124">
    <property type="entry name" value="HTH_ARAC_FAMILY_2"/>
    <property type="match status" value="1"/>
</dbReference>
<dbReference type="GO" id="GO:0003700">
    <property type="term" value="F:DNA-binding transcription factor activity"/>
    <property type="evidence" value="ECO:0007669"/>
    <property type="project" value="InterPro"/>
</dbReference>
<evidence type="ECO:0000313" key="6">
    <source>
        <dbReference type="Proteomes" id="UP000294911"/>
    </source>
</evidence>
<dbReference type="EMBL" id="SLXQ01000009">
    <property type="protein sequence ID" value="TCP49187.1"/>
    <property type="molecule type" value="Genomic_DNA"/>
</dbReference>
<dbReference type="InterPro" id="IPR050204">
    <property type="entry name" value="AraC_XylS_family_regulators"/>
</dbReference>
<dbReference type="Pfam" id="PF12833">
    <property type="entry name" value="HTH_18"/>
    <property type="match status" value="1"/>
</dbReference>
<keyword evidence="3" id="KW-0804">Transcription</keyword>
<dbReference type="PANTHER" id="PTHR46796">
    <property type="entry name" value="HTH-TYPE TRANSCRIPTIONAL ACTIVATOR RHAS-RELATED"/>
    <property type="match status" value="1"/>
</dbReference>
<proteinExistence type="predicted"/>
<feature type="domain" description="HTH araC/xylS-type" evidence="4">
    <location>
        <begin position="172"/>
        <end position="274"/>
    </location>
</feature>
<evidence type="ECO:0000259" key="4">
    <source>
        <dbReference type="PROSITE" id="PS01124"/>
    </source>
</evidence>
<dbReference type="PANTHER" id="PTHR46796:SF15">
    <property type="entry name" value="BLL1074 PROTEIN"/>
    <property type="match status" value="1"/>
</dbReference>
<dbReference type="OrthoDB" id="2559672at2"/>
<comment type="caution">
    <text evidence="5">The sequence shown here is derived from an EMBL/GenBank/DDBJ whole genome shotgun (WGS) entry which is preliminary data.</text>
</comment>
<keyword evidence="6" id="KW-1185">Reference proteome</keyword>
<evidence type="ECO:0000313" key="5">
    <source>
        <dbReference type="EMBL" id="TCP49187.1"/>
    </source>
</evidence>
<dbReference type="InterPro" id="IPR009057">
    <property type="entry name" value="Homeodomain-like_sf"/>
</dbReference>
<dbReference type="InterPro" id="IPR018060">
    <property type="entry name" value="HTH_AraC"/>
</dbReference>
<accession>A0A4R2QIW5</accession>
<dbReference type="Gene3D" id="1.10.10.60">
    <property type="entry name" value="Homeodomain-like"/>
    <property type="match status" value="1"/>
</dbReference>
<evidence type="ECO:0000256" key="3">
    <source>
        <dbReference type="ARBA" id="ARBA00023163"/>
    </source>
</evidence>
<sequence>MAAGGYPSADTQFALRAPHPALRHLVHRYIGYHQDNIPLSVHRGLPSRYLTLVISLAEPIRFRGLPDHSRPANGYDSCLGGLHHTPVLIEQHRLQRGVQLELHPLTAHQLLGLPAAELTRSVIELNELPGNWMRALPDRLAAATNWSNRFAILDETLRAAVEAGPSGGRPAAAEIDWAWQRLRRHRGVLAVTQLADEIGWSRRHFAARFRDHFGLTPKQLARVLRFEHSRTQLLRAPQPVLADIAADCGFHDQAHMTNEWRSLAGCAPGIWLAEERPYLRPVEGEPETQPAA</sequence>
<gene>
    <name evidence="5" type="ORF">EV191_1099</name>
</gene>
<dbReference type="SMART" id="SM00342">
    <property type="entry name" value="HTH_ARAC"/>
    <property type="match status" value="1"/>
</dbReference>
<keyword evidence="2" id="KW-0238">DNA-binding</keyword>
<organism evidence="5 6">
    <name type="scientific">Tamaricihabitans halophyticus</name>
    <dbReference type="NCBI Taxonomy" id="1262583"/>
    <lineage>
        <taxon>Bacteria</taxon>
        <taxon>Bacillati</taxon>
        <taxon>Actinomycetota</taxon>
        <taxon>Actinomycetes</taxon>
        <taxon>Pseudonocardiales</taxon>
        <taxon>Pseudonocardiaceae</taxon>
        <taxon>Tamaricihabitans</taxon>
    </lineage>
</organism>
<dbReference type="AlphaFoldDB" id="A0A4R2QIW5"/>
<evidence type="ECO:0000256" key="1">
    <source>
        <dbReference type="ARBA" id="ARBA00023015"/>
    </source>
</evidence>
<dbReference type="SUPFAM" id="SSF46689">
    <property type="entry name" value="Homeodomain-like"/>
    <property type="match status" value="1"/>
</dbReference>
<dbReference type="RefSeq" id="WP_132878501.1">
    <property type="nucleotide sequence ID" value="NZ_SLXQ01000009.1"/>
</dbReference>
<reference evidence="5 6" key="1">
    <citation type="submission" date="2019-03" db="EMBL/GenBank/DDBJ databases">
        <title>Genomic Encyclopedia of Type Strains, Phase IV (KMG-IV): sequencing the most valuable type-strain genomes for metagenomic binning, comparative biology and taxonomic classification.</title>
        <authorList>
            <person name="Goeker M."/>
        </authorList>
    </citation>
    <scope>NUCLEOTIDE SEQUENCE [LARGE SCALE GENOMIC DNA]</scope>
    <source>
        <strain evidence="5 6">DSM 45765</strain>
    </source>
</reference>
<keyword evidence="1" id="KW-0805">Transcription regulation</keyword>
<dbReference type="GO" id="GO:0043565">
    <property type="term" value="F:sequence-specific DNA binding"/>
    <property type="evidence" value="ECO:0007669"/>
    <property type="project" value="InterPro"/>
</dbReference>
<evidence type="ECO:0000256" key="2">
    <source>
        <dbReference type="ARBA" id="ARBA00023125"/>
    </source>
</evidence>
<name>A0A4R2QIW5_9PSEU</name>
<protein>
    <submittedName>
        <fullName evidence="5">AraC family transcriptional regulator</fullName>
    </submittedName>
</protein>